<dbReference type="RefSeq" id="XP_040757712.1">
    <property type="nucleotide sequence ID" value="XM_040903035.1"/>
</dbReference>
<protein>
    <submittedName>
        <fullName evidence="1">Uncharacterized protein</fullName>
    </submittedName>
</protein>
<evidence type="ECO:0000313" key="1">
    <source>
        <dbReference type="EMBL" id="KZS99971.1"/>
    </source>
</evidence>
<evidence type="ECO:0000313" key="2">
    <source>
        <dbReference type="Proteomes" id="UP000076871"/>
    </source>
</evidence>
<dbReference type="GeneID" id="63820066"/>
<organism evidence="1 2">
    <name type="scientific">Laetiporus sulphureus 93-53</name>
    <dbReference type="NCBI Taxonomy" id="1314785"/>
    <lineage>
        <taxon>Eukaryota</taxon>
        <taxon>Fungi</taxon>
        <taxon>Dikarya</taxon>
        <taxon>Basidiomycota</taxon>
        <taxon>Agaricomycotina</taxon>
        <taxon>Agaricomycetes</taxon>
        <taxon>Polyporales</taxon>
        <taxon>Laetiporus</taxon>
    </lineage>
</organism>
<reference evidence="1 2" key="1">
    <citation type="journal article" date="2016" name="Mol. Biol. Evol.">
        <title>Comparative Genomics of Early-Diverging Mushroom-Forming Fungi Provides Insights into the Origins of Lignocellulose Decay Capabilities.</title>
        <authorList>
            <person name="Nagy L.G."/>
            <person name="Riley R."/>
            <person name="Tritt A."/>
            <person name="Adam C."/>
            <person name="Daum C."/>
            <person name="Floudas D."/>
            <person name="Sun H."/>
            <person name="Yadav J.S."/>
            <person name="Pangilinan J."/>
            <person name="Larsson K.H."/>
            <person name="Matsuura K."/>
            <person name="Barry K."/>
            <person name="Labutti K."/>
            <person name="Kuo R."/>
            <person name="Ohm R.A."/>
            <person name="Bhattacharya S.S."/>
            <person name="Shirouzu T."/>
            <person name="Yoshinaga Y."/>
            <person name="Martin F.M."/>
            <person name="Grigoriev I.V."/>
            <person name="Hibbett D.S."/>
        </authorList>
    </citation>
    <scope>NUCLEOTIDE SEQUENCE [LARGE SCALE GENOMIC DNA]</scope>
    <source>
        <strain evidence="1 2">93-53</strain>
    </source>
</reference>
<dbReference type="Proteomes" id="UP000076871">
    <property type="component" value="Unassembled WGS sequence"/>
</dbReference>
<sequence length="102" mass="12064">MNVALPWPRLSTLRSGLRQVLRNNQKLIMPSVFRRALLRAWRHSDARCCWFRHASSAWRQARQRSCRCRNRSVLSEAGPVDNPVKQCKVARLLPYFTMVRSW</sequence>
<dbReference type="AlphaFoldDB" id="A0A165B001"/>
<name>A0A165B001_9APHY</name>
<accession>A0A165B001</accession>
<dbReference type="EMBL" id="KV427703">
    <property type="protein sequence ID" value="KZS99971.1"/>
    <property type="molecule type" value="Genomic_DNA"/>
</dbReference>
<gene>
    <name evidence="1" type="ORF">LAESUDRAFT_578781</name>
</gene>
<dbReference type="InParanoid" id="A0A165B001"/>
<proteinExistence type="predicted"/>
<keyword evidence="2" id="KW-1185">Reference proteome</keyword>